<protein>
    <submittedName>
        <fullName evidence="3">tRNA A64-2'-ribosylphosphate transferase</fullName>
    </submittedName>
</protein>
<organism evidence="3 4">
    <name type="scientific">Ceratobasidium theobromae</name>
    <dbReference type="NCBI Taxonomy" id="1582974"/>
    <lineage>
        <taxon>Eukaryota</taxon>
        <taxon>Fungi</taxon>
        <taxon>Dikarya</taxon>
        <taxon>Basidiomycota</taxon>
        <taxon>Agaricomycotina</taxon>
        <taxon>Agaricomycetes</taxon>
        <taxon>Cantharellales</taxon>
        <taxon>Ceratobasidiaceae</taxon>
        <taxon>Ceratobasidium</taxon>
    </lineage>
</organism>
<dbReference type="GO" id="GO:0043399">
    <property type="term" value="F:tRNA adenosine(64)-2'-O-ribosylphosphate transferase activity"/>
    <property type="evidence" value="ECO:0007669"/>
    <property type="project" value="InterPro"/>
</dbReference>
<dbReference type="GO" id="GO:0019988">
    <property type="term" value="P:charged-tRNA amino acid modification"/>
    <property type="evidence" value="ECO:0007669"/>
    <property type="project" value="InterPro"/>
</dbReference>
<dbReference type="EMBL" id="SSOP01000118">
    <property type="protein sequence ID" value="KAB5591199.1"/>
    <property type="molecule type" value="Genomic_DNA"/>
</dbReference>
<name>A0A5N5QHU4_9AGAM</name>
<evidence type="ECO:0000259" key="2">
    <source>
        <dbReference type="Pfam" id="PF17184"/>
    </source>
</evidence>
<feature type="domain" description="Rit1 N-terminal" evidence="2">
    <location>
        <begin position="12"/>
        <end position="275"/>
    </location>
</feature>
<dbReference type="InterPro" id="IPR007306">
    <property type="entry name" value="Rit1"/>
</dbReference>
<comment type="caution">
    <text evidence="3">The sequence shown here is derived from an EMBL/GenBank/DDBJ whole genome shotgun (WGS) entry which is preliminary data.</text>
</comment>
<feature type="domain" description="Rit1 DUSP-like" evidence="1">
    <location>
        <begin position="368"/>
        <end position="463"/>
    </location>
</feature>
<keyword evidence="4" id="KW-1185">Reference proteome</keyword>
<reference evidence="3 4" key="1">
    <citation type="journal article" date="2019" name="Fungal Biol. Biotechnol.">
        <title>Draft genome sequence of fastidious pathogen Ceratobasidium theobromae, which causes vascular-streak dieback in Theobroma cacao.</title>
        <authorList>
            <person name="Ali S.S."/>
            <person name="Asman A."/>
            <person name="Shao J."/>
            <person name="Firmansyah A.P."/>
            <person name="Susilo A.W."/>
            <person name="Rosmana A."/>
            <person name="McMahon P."/>
            <person name="Junaid M."/>
            <person name="Guest D."/>
            <person name="Kheng T.Y."/>
            <person name="Meinhardt L.W."/>
            <person name="Bailey B.A."/>
        </authorList>
    </citation>
    <scope>NUCLEOTIDE SEQUENCE [LARGE SCALE GENOMIC DNA]</scope>
    <source>
        <strain evidence="3 4">CT2</strain>
    </source>
</reference>
<dbReference type="AlphaFoldDB" id="A0A5N5QHU4"/>
<gene>
    <name evidence="3" type="ORF">CTheo_5373</name>
</gene>
<dbReference type="Proteomes" id="UP000383932">
    <property type="component" value="Unassembled WGS sequence"/>
</dbReference>
<dbReference type="InterPro" id="IPR033421">
    <property type="entry name" value="Rit1_DUSP-like"/>
</dbReference>
<keyword evidence="3" id="KW-0808">Transferase</keyword>
<dbReference type="PIRSF" id="PIRSF007747">
    <property type="entry name" value="Ribosyl_Ptfrase"/>
    <property type="match status" value="1"/>
</dbReference>
<evidence type="ECO:0000313" key="4">
    <source>
        <dbReference type="Proteomes" id="UP000383932"/>
    </source>
</evidence>
<dbReference type="GO" id="GO:0005737">
    <property type="term" value="C:cytoplasm"/>
    <property type="evidence" value="ECO:0007669"/>
    <property type="project" value="TreeGrafter"/>
</dbReference>
<dbReference type="InterPro" id="IPR033449">
    <property type="entry name" value="Rit1_N"/>
</dbReference>
<dbReference type="Pfam" id="PF04179">
    <property type="entry name" value="Init_tRNA_PT"/>
    <property type="match status" value="1"/>
</dbReference>
<sequence length="476" mass="52971">MIDLRGTGLSELRQEMTNTHNRLHSINRDSTFVGQVAQSGSLPVVPNLRCGAWYVDPSLVSGLMVPLGGTSFAYFKSTDGHTSQWDFNLRRANLHLLPLIIAHGGIILVDSTRRGKRHPDALSRTVPIWCAVINRTLGLKGEHSCLYTPPDSVSPSEHAQMEDKVNEWAKLLEDSTYNLPNLTKPLRPFWISPDSSNPRVPTVNESSAFYAIVCVSASQRVQDGVDRRLGYTYVQGSGDDHEMWSQGLTPNLFWRYKLELLACPREDLDRLICDILDMERDTSDIATLHEIRAARGRLLVGSWAASRTINEMVREPYAMLILNDAKSSSIDHPESKLLDGAASVSDPLGPPPPVLHVMGYYPRQHPTEFLTHTLPASLKFIQSHLSVSPSSRVAILCKDAKDLSVGVATTFLALYFNDAGEFSINTPGTVTKDLVRRRLQWVISSCPNANPARATLKRINEYLMSPNRPSLRSNPR</sequence>
<evidence type="ECO:0000313" key="3">
    <source>
        <dbReference type="EMBL" id="KAB5591199.1"/>
    </source>
</evidence>
<proteinExistence type="predicted"/>
<dbReference type="Pfam" id="PF17184">
    <property type="entry name" value="Rit1_C"/>
    <property type="match status" value="1"/>
</dbReference>
<dbReference type="PANTHER" id="PTHR31811:SF0">
    <property type="entry name" value="TRNA A64-2'-O-RIBOSYLPHOSPHATE TRANSFERASE"/>
    <property type="match status" value="1"/>
</dbReference>
<evidence type="ECO:0000259" key="1">
    <source>
        <dbReference type="Pfam" id="PF04179"/>
    </source>
</evidence>
<accession>A0A5N5QHU4</accession>
<dbReference type="OrthoDB" id="45256at2759"/>
<dbReference type="PANTHER" id="PTHR31811">
    <property type="entry name" value="TRNA A64-2'-O-RIBOSYLPHOSPHATE TRANSFERASE"/>
    <property type="match status" value="1"/>
</dbReference>